<organism evidence="1 2">
    <name type="scientific">Hylemonella gracilis str. Niagara R</name>
    <dbReference type="NCBI Taxonomy" id="1458275"/>
    <lineage>
        <taxon>Bacteria</taxon>
        <taxon>Pseudomonadati</taxon>
        <taxon>Pseudomonadota</taxon>
        <taxon>Betaproteobacteria</taxon>
        <taxon>Burkholderiales</taxon>
        <taxon>Comamonadaceae</taxon>
        <taxon>Hylemonella</taxon>
    </lineage>
</organism>
<dbReference type="eggNOG" id="ENOG503369A">
    <property type="taxonomic scope" value="Bacteria"/>
</dbReference>
<reference evidence="1 2" key="1">
    <citation type="submission" date="2014-02" db="EMBL/GenBank/DDBJ databases">
        <title>Draft Genome of Hylemonella gracilis isolated from the Niagara River.</title>
        <authorList>
            <person name="Pawlowski D.R."/>
            <person name="Koudelka G.B."/>
        </authorList>
    </citation>
    <scope>NUCLEOTIDE SEQUENCE [LARGE SCALE GENOMIC DNA]</scope>
    <source>
        <strain evidence="1 2">Niagara R</strain>
    </source>
</reference>
<evidence type="ECO:0000313" key="2">
    <source>
        <dbReference type="Proteomes" id="UP000023268"/>
    </source>
</evidence>
<dbReference type="AlphaFoldDB" id="A0A016XP12"/>
<dbReference type="EMBL" id="JEMG01000001">
    <property type="protein sequence ID" value="EYC52953.1"/>
    <property type="molecule type" value="Genomic_DNA"/>
</dbReference>
<accession>A0A016XP12</accession>
<proteinExistence type="predicted"/>
<dbReference type="OrthoDB" id="580988at2"/>
<sequence length="206" mass="23090">MSAFDRLAERGPLLDGPTQQHYLSKFYLKGFAQNRRVAVYDRTTGIVDSLAPRNVAALEHFYTFIDESDRQRFELEALFGLIESRAGTALNSAVCNSPLSFEDREYLALFAAMHSIRTPAALAESRSVREKAEHAALKLLVSSEAAAYKLLKESMPADTSEAELHSYAAKVFEMVSGDHFHVEVSDEAARRTRGRLRKRKIKHAKA</sequence>
<dbReference type="Proteomes" id="UP000023268">
    <property type="component" value="Unassembled WGS sequence"/>
</dbReference>
<evidence type="ECO:0000313" key="1">
    <source>
        <dbReference type="EMBL" id="EYC52953.1"/>
    </source>
</evidence>
<evidence type="ECO:0008006" key="3">
    <source>
        <dbReference type="Google" id="ProtNLM"/>
    </source>
</evidence>
<gene>
    <name evidence="1" type="ORF">AZ34_14630</name>
</gene>
<name>A0A016XP12_9BURK</name>
<dbReference type="InterPro" id="IPR025332">
    <property type="entry name" value="DUF4238"/>
</dbReference>
<protein>
    <recommendedName>
        <fullName evidence="3">DUF4238 domain-containing protein</fullName>
    </recommendedName>
</protein>
<dbReference type="Pfam" id="PF14022">
    <property type="entry name" value="DUF4238"/>
    <property type="match status" value="1"/>
</dbReference>
<dbReference type="RefSeq" id="WP_035609266.1">
    <property type="nucleotide sequence ID" value="NZ_JEMG01000001.1"/>
</dbReference>
<comment type="caution">
    <text evidence="1">The sequence shown here is derived from an EMBL/GenBank/DDBJ whole genome shotgun (WGS) entry which is preliminary data.</text>
</comment>